<reference evidence="9" key="2">
    <citation type="submission" date="2021-08" db="EMBL/GenBank/DDBJ databases">
        <authorList>
            <person name="Dalcin Martins P."/>
        </authorList>
    </citation>
    <scope>NUCLEOTIDE SEQUENCE</scope>
    <source>
        <strain evidence="9">MAG_39</strain>
    </source>
</reference>
<dbReference type="EMBL" id="JAIOIV010000136">
    <property type="protein sequence ID" value="MBZ0158145.1"/>
    <property type="molecule type" value="Genomic_DNA"/>
</dbReference>
<evidence type="ECO:0000256" key="4">
    <source>
        <dbReference type="ARBA" id="ARBA00022989"/>
    </source>
</evidence>
<reference evidence="9" key="1">
    <citation type="journal article" date="2021" name="bioRxiv">
        <title>Unraveling nitrogen, sulfur and carbon metabolic pathways and microbial community transcriptional responses to substrate deprivation and toxicity stresses in a bioreactor mimicking anoxic brackish coastal sediment conditions.</title>
        <authorList>
            <person name="Martins P.D."/>
            <person name="Echeveste M.J."/>
            <person name="Arshad A."/>
            <person name="Kurth J."/>
            <person name="Ouboter H."/>
            <person name="Jetten M.S.M."/>
            <person name="Welte C.U."/>
        </authorList>
    </citation>
    <scope>NUCLEOTIDE SEQUENCE</scope>
    <source>
        <strain evidence="9">MAG_39</strain>
    </source>
</reference>
<keyword evidence="6" id="KW-0131">Cell cycle</keyword>
<dbReference type="InterPro" id="IPR007060">
    <property type="entry name" value="FtsL/DivIC"/>
</dbReference>
<keyword evidence="3 8" id="KW-0812">Transmembrane</keyword>
<comment type="caution">
    <text evidence="9">The sequence shown here is derived from an EMBL/GenBank/DDBJ whole genome shotgun (WGS) entry which is preliminary data.</text>
</comment>
<feature type="transmembrane region" description="Helical" evidence="8">
    <location>
        <begin position="21"/>
        <end position="43"/>
    </location>
</feature>
<name>A0A953M379_9BACT</name>
<evidence type="ECO:0000313" key="9">
    <source>
        <dbReference type="EMBL" id="MBZ0158145.1"/>
    </source>
</evidence>
<keyword evidence="4 8" id="KW-1133">Transmembrane helix</keyword>
<evidence type="ECO:0000256" key="3">
    <source>
        <dbReference type="ARBA" id="ARBA00022692"/>
    </source>
</evidence>
<evidence type="ECO:0000256" key="2">
    <source>
        <dbReference type="ARBA" id="ARBA00022618"/>
    </source>
</evidence>
<dbReference type="AlphaFoldDB" id="A0A953M379"/>
<keyword evidence="5 8" id="KW-0472">Membrane</keyword>
<gene>
    <name evidence="9" type="ORF">K8I29_18255</name>
</gene>
<dbReference type="Proteomes" id="UP000705867">
    <property type="component" value="Unassembled WGS sequence"/>
</dbReference>
<dbReference type="PANTHER" id="PTHR37485">
    <property type="entry name" value="CELL DIVISION PROTEIN FTSB"/>
    <property type="match status" value="1"/>
</dbReference>
<dbReference type="InterPro" id="IPR023081">
    <property type="entry name" value="Cell_div_FtsB"/>
</dbReference>
<evidence type="ECO:0000256" key="1">
    <source>
        <dbReference type="ARBA" id="ARBA00022475"/>
    </source>
</evidence>
<organism evidence="9 10">
    <name type="scientific">Candidatus Nitrobium versatile</name>
    <dbReference type="NCBI Taxonomy" id="2884831"/>
    <lineage>
        <taxon>Bacteria</taxon>
        <taxon>Pseudomonadati</taxon>
        <taxon>Nitrospirota</taxon>
        <taxon>Nitrospiria</taxon>
        <taxon>Nitrospirales</taxon>
        <taxon>Nitrospiraceae</taxon>
        <taxon>Candidatus Nitrobium</taxon>
    </lineage>
</organism>
<feature type="coiled-coil region" evidence="7">
    <location>
        <begin position="57"/>
        <end position="84"/>
    </location>
</feature>
<evidence type="ECO:0000256" key="7">
    <source>
        <dbReference type="SAM" id="Coils"/>
    </source>
</evidence>
<sequence length="113" mass="13670">MKERNRPKNLRQQVTTERKRRNFIFFTIISAALLYISSTLVFGEMGLIKYYHLTKVRKRLESDISALERENRTLRAQVGALKEDHFYIEKYAREEYGLARPDEYIFQFKEDDR</sequence>
<proteinExistence type="predicted"/>
<dbReference type="GO" id="GO:0030428">
    <property type="term" value="C:cell septum"/>
    <property type="evidence" value="ECO:0007669"/>
    <property type="project" value="TreeGrafter"/>
</dbReference>
<keyword evidence="2" id="KW-0132">Cell division</keyword>
<evidence type="ECO:0000256" key="8">
    <source>
        <dbReference type="SAM" id="Phobius"/>
    </source>
</evidence>
<evidence type="ECO:0000256" key="5">
    <source>
        <dbReference type="ARBA" id="ARBA00023136"/>
    </source>
</evidence>
<dbReference type="PANTHER" id="PTHR37485:SF1">
    <property type="entry name" value="CELL DIVISION PROTEIN FTSB"/>
    <property type="match status" value="1"/>
</dbReference>
<dbReference type="Pfam" id="PF04977">
    <property type="entry name" value="DivIC"/>
    <property type="match status" value="1"/>
</dbReference>
<evidence type="ECO:0000256" key="6">
    <source>
        <dbReference type="ARBA" id="ARBA00023306"/>
    </source>
</evidence>
<dbReference type="GO" id="GO:0043093">
    <property type="term" value="P:FtsZ-dependent cytokinesis"/>
    <property type="evidence" value="ECO:0007669"/>
    <property type="project" value="TreeGrafter"/>
</dbReference>
<keyword evidence="1" id="KW-1003">Cell membrane</keyword>
<accession>A0A953M379</accession>
<keyword evidence="7" id="KW-0175">Coiled coil</keyword>
<evidence type="ECO:0000313" key="10">
    <source>
        <dbReference type="Proteomes" id="UP000705867"/>
    </source>
</evidence>
<protein>
    <submittedName>
        <fullName evidence="9">Septum formation initiator family protein</fullName>
    </submittedName>
</protein>